<organism evidence="7 8">
    <name type="scientific">Quadrisphaera granulorum</name>
    <dbReference type="NCBI Taxonomy" id="317664"/>
    <lineage>
        <taxon>Bacteria</taxon>
        <taxon>Bacillati</taxon>
        <taxon>Actinomycetota</taxon>
        <taxon>Actinomycetes</taxon>
        <taxon>Kineosporiales</taxon>
        <taxon>Kineosporiaceae</taxon>
        <taxon>Quadrisphaera</taxon>
    </lineage>
</organism>
<comment type="caution">
    <text evidence="7">The sequence shown here is derived from an EMBL/GenBank/DDBJ whole genome shotgun (WGS) entry which is preliminary data.</text>
</comment>
<evidence type="ECO:0000256" key="1">
    <source>
        <dbReference type="ARBA" id="ARBA00004141"/>
    </source>
</evidence>
<evidence type="ECO:0000256" key="6">
    <source>
        <dbReference type="SAM" id="Phobius"/>
    </source>
</evidence>
<evidence type="ECO:0000256" key="5">
    <source>
        <dbReference type="ARBA" id="ARBA00023136"/>
    </source>
</evidence>
<keyword evidence="2" id="KW-0813">Transport</keyword>
<accession>A0A315ZMP4</accession>
<dbReference type="EMBL" id="QGDQ01000044">
    <property type="protein sequence ID" value="PWJ46905.1"/>
    <property type="molecule type" value="Genomic_DNA"/>
</dbReference>
<dbReference type="PANTHER" id="PTHR42718:SF9">
    <property type="entry name" value="MAJOR FACILITATOR SUPERFAMILY MULTIDRUG TRANSPORTER MFSC"/>
    <property type="match status" value="1"/>
</dbReference>
<keyword evidence="3 6" id="KW-0812">Transmembrane</keyword>
<feature type="transmembrane region" description="Helical" evidence="6">
    <location>
        <begin position="74"/>
        <end position="92"/>
    </location>
</feature>
<evidence type="ECO:0000256" key="4">
    <source>
        <dbReference type="ARBA" id="ARBA00022989"/>
    </source>
</evidence>
<dbReference type="Gene3D" id="1.20.1250.20">
    <property type="entry name" value="MFS general substrate transporter like domains"/>
    <property type="match status" value="1"/>
</dbReference>
<feature type="transmembrane region" description="Helical" evidence="6">
    <location>
        <begin position="40"/>
        <end position="62"/>
    </location>
</feature>
<feature type="transmembrane region" description="Helical" evidence="6">
    <location>
        <begin position="98"/>
        <end position="123"/>
    </location>
</feature>
<dbReference type="AlphaFoldDB" id="A0A315ZMP4"/>
<dbReference type="GO" id="GO:0016020">
    <property type="term" value="C:membrane"/>
    <property type="evidence" value="ECO:0007669"/>
    <property type="project" value="UniProtKB-SubCell"/>
</dbReference>
<evidence type="ECO:0000313" key="8">
    <source>
        <dbReference type="Proteomes" id="UP000245469"/>
    </source>
</evidence>
<keyword evidence="8" id="KW-1185">Reference proteome</keyword>
<evidence type="ECO:0000256" key="3">
    <source>
        <dbReference type="ARBA" id="ARBA00022692"/>
    </source>
</evidence>
<feature type="transmembrane region" description="Helical" evidence="6">
    <location>
        <begin position="203"/>
        <end position="226"/>
    </location>
</feature>
<evidence type="ECO:0000256" key="2">
    <source>
        <dbReference type="ARBA" id="ARBA00022448"/>
    </source>
</evidence>
<feature type="transmembrane region" description="Helical" evidence="6">
    <location>
        <begin position="135"/>
        <end position="154"/>
    </location>
</feature>
<feature type="transmembrane region" description="Helical" evidence="6">
    <location>
        <begin position="174"/>
        <end position="191"/>
    </location>
</feature>
<dbReference type="SUPFAM" id="SSF103473">
    <property type="entry name" value="MFS general substrate transporter"/>
    <property type="match status" value="1"/>
</dbReference>
<dbReference type="RefSeq" id="WP_211319834.1">
    <property type="nucleotide sequence ID" value="NZ_QGDQ01000044.1"/>
</dbReference>
<dbReference type="InterPro" id="IPR011701">
    <property type="entry name" value="MFS"/>
</dbReference>
<dbReference type="GO" id="GO:0022857">
    <property type="term" value="F:transmembrane transporter activity"/>
    <property type="evidence" value="ECO:0007669"/>
    <property type="project" value="InterPro"/>
</dbReference>
<evidence type="ECO:0000313" key="7">
    <source>
        <dbReference type="EMBL" id="PWJ46905.1"/>
    </source>
</evidence>
<keyword evidence="5 6" id="KW-0472">Membrane</keyword>
<dbReference type="InterPro" id="IPR036259">
    <property type="entry name" value="MFS_trans_sf"/>
</dbReference>
<reference evidence="7 8" key="1">
    <citation type="submission" date="2018-03" db="EMBL/GenBank/DDBJ databases">
        <title>Genomic Encyclopedia of Archaeal and Bacterial Type Strains, Phase II (KMG-II): from individual species to whole genera.</title>
        <authorList>
            <person name="Goeker M."/>
        </authorList>
    </citation>
    <scope>NUCLEOTIDE SEQUENCE [LARGE SCALE GENOMIC DNA]</scope>
    <source>
        <strain evidence="7 8">DSM 44889</strain>
    </source>
</reference>
<sequence>MIVPSTVAAAALSVYARRSWRSSSPLLDLRLYRDRVYRAASVEVFFNGAALFGGLMVMPLYFQVLLGRDILETGLLLIAFSVGAAATFPLAGRLTDRYGGGCVATTGLLITAAATAPFAVLNADADLVAVESLQVLRGVGLALCGTPVVSTALATVQSHQLPDATAQVNVLSRVGGAIGSAVFISVLSTRLPAEASGSAATDAFHATFAWLTAATLAALLGSGWLIHEQRRAMATPATT</sequence>
<keyword evidence="4 6" id="KW-1133">Transmembrane helix</keyword>
<comment type="subcellular location">
    <subcellularLocation>
        <location evidence="1">Membrane</location>
        <topology evidence="1">Multi-pass membrane protein</topology>
    </subcellularLocation>
</comment>
<name>A0A315ZMP4_9ACTN</name>
<protein>
    <submittedName>
        <fullName evidence="7">MFS transporter</fullName>
    </submittedName>
</protein>
<gene>
    <name evidence="7" type="ORF">BXY45_1449</name>
</gene>
<proteinExistence type="predicted"/>
<dbReference type="Proteomes" id="UP000245469">
    <property type="component" value="Unassembled WGS sequence"/>
</dbReference>
<dbReference type="PANTHER" id="PTHR42718">
    <property type="entry name" value="MAJOR FACILITATOR SUPERFAMILY MULTIDRUG TRANSPORTER MFSC"/>
    <property type="match status" value="1"/>
</dbReference>
<dbReference type="Pfam" id="PF07690">
    <property type="entry name" value="MFS_1"/>
    <property type="match status" value="1"/>
</dbReference>